<accession>U6KGZ4</accession>
<gene>
    <name evidence="1" type="ORF">EMH_0058650</name>
</gene>
<sequence length="185" mass="20261">MCEQRGTIDFVYAHPRPSSFSGRDMHNSWTSYIFERTRQLTAKRAYHPSGKCKGNGRQAVVAVSSSASPADRSVRTIWQNDEGYARVVVVGLRSLGSFMYLPRCEDASLGVATPLCFAQQGRGVAALEGVRATARAITGDLIKVGTQHSRSEKGGRLLSFMYLPRVGDTSPDAAMPRCFAQQVRD</sequence>
<dbReference type="EMBL" id="HG735512">
    <property type="protein sequence ID" value="CDJ36051.1"/>
    <property type="molecule type" value="Genomic_DNA"/>
</dbReference>
<organism evidence="1 2">
    <name type="scientific">Eimeria mitis</name>
    <dbReference type="NCBI Taxonomy" id="44415"/>
    <lineage>
        <taxon>Eukaryota</taxon>
        <taxon>Sar</taxon>
        <taxon>Alveolata</taxon>
        <taxon>Apicomplexa</taxon>
        <taxon>Conoidasida</taxon>
        <taxon>Coccidia</taxon>
        <taxon>Eucoccidiorida</taxon>
        <taxon>Eimeriorina</taxon>
        <taxon>Eimeriidae</taxon>
        <taxon>Eimeria</taxon>
    </lineage>
</organism>
<proteinExistence type="predicted"/>
<reference evidence="1" key="1">
    <citation type="submission" date="2013-10" db="EMBL/GenBank/DDBJ databases">
        <title>Genomic analysis of the causative agents of coccidiosis in chickens.</title>
        <authorList>
            <person name="Reid A.J."/>
            <person name="Blake D."/>
            <person name="Billington K."/>
            <person name="Browne H."/>
            <person name="Dunn M."/>
            <person name="Hung S."/>
            <person name="Kawahara F."/>
            <person name="Miranda-Saavedra D."/>
            <person name="Mourier T."/>
            <person name="Nagra H."/>
            <person name="Otto T.D."/>
            <person name="Rawlings N."/>
            <person name="Sanchez A."/>
            <person name="Sanders M."/>
            <person name="Subramaniam C."/>
            <person name="Tay Y."/>
            <person name="Dear P."/>
            <person name="Doerig C."/>
            <person name="Gruber A."/>
            <person name="Parkinson J."/>
            <person name="Shirley M."/>
            <person name="Wan K.L."/>
            <person name="Berriman M."/>
            <person name="Tomley F."/>
            <person name="Pain A."/>
        </authorList>
    </citation>
    <scope>NUCLEOTIDE SEQUENCE [LARGE SCALE GENOMIC DNA]</scope>
    <source>
        <strain evidence="1">Houghton</strain>
    </source>
</reference>
<protein>
    <submittedName>
        <fullName evidence="1">Uncharacterized protein</fullName>
    </submittedName>
</protein>
<dbReference type="AlphaFoldDB" id="U6KGZ4"/>
<reference evidence="1" key="2">
    <citation type="submission" date="2013-10" db="EMBL/GenBank/DDBJ databases">
        <authorList>
            <person name="Aslett M."/>
        </authorList>
    </citation>
    <scope>NUCLEOTIDE SEQUENCE [LARGE SCALE GENOMIC DNA]</scope>
    <source>
        <strain evidence="1">Houghton</strain>
    </source>
</reference>
<name>U6KGZ4_9EIME</name>
<dbReference type="RefSeq" id="XP_037878340.1">
    <property type="nucleotide sequence ID" value="XM_038022486.1"/>
</dbReference>
<dbReference type="VEuPathDB" id="ToxoDB:EMH_0058650"/>
<dbReference type="GeneID" id="60404138"/>
<keyword evidence="2" id="KW-1185">Reference proteome</keyword>
<evidence type="ECO:0000313" key="1">
    <source>
        <dbReference type="EMBL" id="CDJ36051.1"/>
    </source>
</evidence>
<evidence type="ECO:0000313" key="2">
    <source>
        <dbReference type="Proteomes" id="UP000030744"/>
    </source>
</evidence>
<dbReference type="Proteomes" id="UP000030744">
    <property type="component" value="Unassembled WGS sequence"/>
</dbReference>